<organism evidence="3 4">
    <name type="scientific">Caulobacter henricii</name>
    <dbReference type="NCBI Taxonomy" id="69395"/>
    <lineage>
        <taxon>Bacteria</taxon>
        <taxon>Pseudomonadati</taxon>
        <taxon>Pseudomonadota</taxon>
        <taxon>Alphaproteobacteria</taxon>
        <taxon>Caulobacterales</taxon>
        <taxon>Caulobacteraceae</taxon>
        <taxon>Caulobacter</taxon>
    </lineage>
</organism>
<dbReference type="KEGG" id="chq:AQ619_06000"/>
<keyword evidence="2" id="KW-0274">FAD</keyword>
<dbReference type="SMR" id="A0A0P0NXY9"/>
<sequence length="507" mass="56236">MTDGGLKSLTIVGGGTAGWMSAAMLSRALGSTVAITVVESDEIGTVGVGEATIPAIKLLNGFLGLDENDFLAATHGTIKLGIEFVDWHTVGQSYLHAFGPVGRPLGMAAFHHYWNRRRLQGHDESLWDYSLNARAARAGKFDRLQQAGGGYLEGLVHAFHFDAALYAKYLRRYSEAQGVRRVEGRIVGVNQHSETGFVTDLTLQDGRRVEGEFFIDCSGFRGLLIEETLKTGYDDWRGWLPMDSAIAVPCASATPLLPYTRATAREAGWQWRIPLQHRTGNGHVFCSEHISAAEATDVLMRNLDGAPLAEPRQLNFTTGRRRQFWNKNVVAMGLASGFMEPLESTSIHLVQSALSRLVALFPNRDFNAVEIAEYNRQTALEYEYIRDFLILHYKATSREDTPFWRACKAMDIPDTLKARMELFAQSGRVFSQEDDLFKEASWIQVLIGQGVLPGAVHPLTRQVTDPQLDDYMTNLRQIMARAVDGLPDQADFIARHCASGAQSADRP</sequence>
<keyword evidence="4" id="KW-1185">Reference proteome</keyword>
<dbReference type="Proteomes" id="UP000056905">
    <property type="component" value="Chromosome"/>
</dbReference>
<protein>
    <submittedName>
        <fullName evidence="3">Tryptophan halogenase</fullName>
    </submittedName>
</protein>
<dbReference type="InterPro" id="IPR050816">
    <property type="entry name" value="Flavin-dep_Halogenase_NPB"/>
</dbReference>
<dbReference type="PANTHER" id="PTHR43747:SF4">
    <property type="entry name" value="FLAVIN-DEPENDENT TRYPTOPHAN HALOGENASE"/>
    <property type="match status" value="1"/>
</dbReference>
<feature type="binding site" evidence="2">
    <location>
        <position position="347"/>
    </location>
    <ligand>
        <name>FAD</name>
        <dbReference type="ChEBI" id="CHEBI:57692"/>
    </ligand>
</feature>
<feature type="active site" evidence="1">
    <location>
        <position position="79"/>
    </location>
</feature>
<evidence type="ECO:0000256" key="1">
    <source>
        <dbReference type="PIRSR" id="PIRSR011396-1"/>
    </source>
</evidence>
<dbReference type="OrthoDB" id="5695497at2"/>
<dbReference type="PANTHER" id="PTHR43747">
    <property type="entry name" value="FAD-BINDING PROTEIN"/>
    <property type="match status" value="1"/>
</dbReference>
<proteinExistence type="predicted"/>
<dbReference type="AlphaFoldDB" id="A0A0P0NXY9"/>
<dbReference type="SUPFAM" id="SSF51905">
    <property type="entry name" value="FAD/NAD(P)-binding domain"/>
    <property type="match status" value="1"/>
</dbReference>
<feature type="binding site" evidence="2">
    <location>
        <position position="334"/>
    </location>
    <ligand>
        <name>FAD</name>
        <dbReference type="ChEBI" id="CHEBI:57692"/>
    </ligand>
</feature>
<keyword evidence="2" id="KW-0285">Flavoprotein</keyword>
<dbReference type="InterPro" id="IPR036188">
    <property type="entry name" value="FAD/NAD-bd_sf"/>
</dbReference>
<feature type="binding site" evidence="2">
    <location>
        <position position="79"/>
    </location>
    <ligand>
        <name>7-chloro-L-tryptophan</name>
        <dbReference type="ChEBI" id="CHEBI:58713"/>
    </ligand>
</feature>
<reference evidence="3 4" key="1">
    <citation type="submission" date="2015-10" db="EMBL/GenBank/DDBJ databases">
        <title>Conservation of the essential genome among Caulobacter and Brevundimonas species.</title>
        <authorList>
            <person name="Scott D."/>
            <person name="Ely B."/>
        </authorList>
    </citation>
    <scope>NUCLEOTIDE SEQUENCE [LARGE SCALE GENOMIC DNA]</scope>
    <source>
        <strain evidence="3 4">CB4</strain>
    </source>
</reference>
<dbReference type="InterPro" id="IPR033856">
    <property type="entry name" value="Trp_halogen"/>
</dbReference>
<evidence type="ECO:0000313" key="3">
    <source>
        <dbReference type="EMBL" id="ALL12940.1"/>
    </source>
</evidence>
<dbReference type="Pfam" id="PF04820">
    <property type="entry name" value="Trp_halogenase"/>
    <property type="match status" value="1"/>
</dbReference>
<dbReference type="PIRSF" id="PIRSF011396">
    <property type="entry name" value="Trp_halogenase"/>
    <property type="match status" value="1"/>
</dbReference>
<dbReference type="STRING" id="69395.AQ619_06000"/>
<dbReference type="InterPro" id="IPR006905">
    <property type="entry name" value="Flavin_halogenase"/>
</dbReference>
<evidence type="ECO:0000256" key="2">
    <source>
        <dbReference type="PIRSR" id="PIRSR011396-2"/>
    </source>
</evidence>
<keyword evidence="2" id="KW-0547">Nucleotide-binding</keyword>
<dbReference type="EMBL" id="CP013002">
    <property type="protein sequence ID" value="ALL12940.1"/>
    <property type="molecule type" value="Genomic_DNA"/>
</dbReference>
<accession>A0A0P0NXY9</accession>
<gene>
    <name evidence="3" type="ORF">AQ619_06000</name>
</gene>
<evidence type="ECO:0000313" key="4">
    <source>
        <dbReference type="Proteomes" id="UP000056905"/>
    </source>
</evidence>
<feature type="binding site" evidence="2">
    <location>
        <begin position="14"/>
        <end position="17"/>
    </location>
    <ligand>
        <name>FAD</name>
        <dbReference type="ChEBI" id="CHEBI:57692"/>
    </ligand>
</feature>
<feature type="binding site" evidence="2">
    <location>
        <position position="343"/>
    </location>
    <ligand>
        <name>L-tryptophan</name>
        <dbReference type="ChEBI" id="CHEBI:57912"/>
    </ligand>
</feature>
<dbReference type="GO" id="GO:0000166">
    <property type="term" value="F:nucleotide binding"/>
    <property type="evidence" value="ECO:0007669"/>
    <property type="project" value="UniProtKB-KW"/>
</dbReference>
<name>A0A0P0NXY9_9CAUL</name>
<dbReference type="RefSeq" id="WP_062145453.1">
    <property type="nucleotide sequence ID" value="NZ_CP013002.1"/>
</dbReference>
<dbReference type="Gene3D" id="3.50.50.60">
    <property type="entry name" value="FAD/NAD(P)-binding domain"/>
    <property type="match status" value="1"/>
</dbReference>
<dbReference type="GO" id="GO:0004497">
    <property type="term" value="F:monooxygenase activity"/>
    <property type="evidence" value="ECO:0007669"/>
    <property type="project" value="InterPro"/>
</dbReference>